<dbReference type="CDD" id="cd03886">
    <property type="entry name" value="M20_Acy1"/>
    <property type="match status" value="1"/>
</dbReference>
<evidence type="ECO:0000313" key="3">
    <source>
        <dbReference type="Proteomes" id="UP001596505"/>
    </source>
</evidence>
<dbReference type="Pfam" id="PF07687">
    <property type="entry name" value="M20_dimer"/>
    <property type="match status" value="1"/>
</dbReference>
<name>A0ABW2PZQ3_9BACL</name>
<dbReference type="SUPFAM" id="SSF55031">
    <property type="entry name" value="Bacterial exopeptidase dimerisation domain"/>
    <property type="match status" value="1"/>
</dbReference>
<feature type="domain" description="Peptidase M20 dimerisation" evidence="1">
    <location>
        <begin position="192"/>
        <end position="283"/>
    </location>
</feature>
<dbReference type="Gene3D" id="3.40.630.10">
    <property type="entry name" value="Zn peptidases"/>
    <property type="match status" value="1"/>
</dbReference>
<dbReference type="RefSeq" id="WP_380965266.1">
    <property type="nucleotide sequence ID" value="NZ_JBHTCO010000005.1"/>
</dbReference>
<accession>A0ABW2PZQ3</accession>
<dbReference type="Pfam" id="PF01546">
    <property type="entry name" value="Peptidase_M20"/>
    <property type="match status" value="1"/>
</dbReference>
<reference evidence="3" key="1">
    <citation type="journal article" date="2019" name="Int. J. Syst. Evol. Microbiol.">
        <title>The Global Catalogue of Microorganisms (GCM) 10K type strain sequencing project: providing services to taxonomists for standard genome sequencing and annotation.</title>
        <authorList>
            <consortium name="The Broad Institute Genomics Platform"/>
            <consortium name="The Broad Institute Genome Sequencing Center for Infectious Disease"/>
            <person name="Wu L."/>
            <person name="Ma J."/>
        </authorList>
    </citation>
    <scope>NUCLEOTIDE SEQUENCE [LARGE SCALE GENOMIC DNA]</scope>
    <source>
        <strain evidence="3">CGMCC 1.16305</strain>
    </source>
</reference>
<keyword evidence="3" id="KW-1185">Reference proteome</keyword>
<gene>
    <name evidence="2" type="ORF">ACFQRG_07635</name>
</gene>
<sequence length="396" mass="43854">MVLTDKKVWTWHSGLDADLYKIRKHLHQNPELSFQEFETSQYICSWLDHWGIPYKKICETGVIVDIWGEMGEGPQIALRADVDALPINERTGLSFSSKKSNVMHACGHDGHTTILLGAVYHLWHYKSQLKGMVRCIFQPGEEAEGAAKKMIEEGVLDNPQIQEMIALHLWPKLPLGTIGIKTEGVTASCDDFSIEIRGKGGHAARPHQAVDAIAIGAEVIKSLQFLSAKNQDPVDPLVIHVGKINGGSANNAVADKVTIEGTIRTISTNARTDIKSKFLKLISGIIEQYGGEVNINYVDGHPAVINDLKVTDKVIKSAARIIGENHIIKLPSPSMGADDFGFYSEKIPSTYFRLGIAEENQEFYDLHHPKFQFDESVIPIGAQIFIEYAMNCLKGE</sequence>
<comment type="caution">
    <text evidence="2">The sequence shown here is derived from an EMBL/GenBank/DDBJ whole genome shotgun (WGS) entry which is preliminary data.</text>
</comment>
<dbReference type="Proteomes" id="UP001596505">
    <property type="component" value="Unassembled WGS sequence"/>
</dbReference>
<dbReference type="NCBIfam" id="TIGR01891">
    <property type="entry name" value="amidohydrolases"/>
    <property type="match status" value="1"/>
</dbReference>
<dbReference type="SUPFAM" id="SSF53187">
    <property type="entry name" value="Zn-dependent exopeptidases"/>
    <property type="match status" value="1"/>
</dbReference>
<dbReference type="InterPro" id="IPR011650">
    <property type="entry name" value="Peptidase_M20_dimer"/>
</dbReference>
<dbReference type="PIRSF" id="PIRSF005962">
    <property type="entry name" value="Pept_M20D_amidohydro"/>
    <property type="match status" value="1"/>
</dbReference>
<dbReference type="InterPro" id="IPR017439">
    <property type="entry name" value="Amidohydrolase"/>
</dbReference>
<dbReference type="PANTHER" id="PTHR11014:SF63">
    <property type="entry name" value="METALLOPEPTIDASE, PUTATIVE (AFU_ORTHOLOGUE AFUA_6G09600)-RELATED"/>
    <property type="match status" value="1"/>
</dbReference>
<dbReference type="InterPro" id="IPR002933">
    <property type="entry name" value="Peptidase_M20"/>
</dbReference>
<dbReference type="PANTHER" id="PTHR11014">
    <property type="entry name" value="PEPTIDASE M20 FAMILY MEMBER"/>
    <property type="match status" value="1"/>
</dbReference>
<evidence type="ECO:0000259" key="1">
    <source>
        <dbReference type="Pfam" id="PF07687"/>
    </source>
</evidence>
<dbReference type="EMBL" id="JBHTCO010000005">
    <property type="protein sequence ID" value="MFC7392858.1"/>
    <property type="molecule type" value="Genomic_DNA"/>
</dbReference>
<protein>
    <submittedName>
        <fullName evidence="2">M20 family metallopeptidase</fullName>
    </submittedName>
</protein>
<organism evidence="2 3">
    <name type="scientific">Scopulibacillus cellulosilyticus</name>
    <dbReference type="NCBI Taxonomy" id="2665665"/>
    <lineage>
        <taxon>Bacteria</taxon>
        <taxon>Bacillati</taxon>
        <taxon>Bacillota</taxon>
        <taxon>Bacilli</taxon>
        <taxon>Bacillales</taxon>
        <taxon>Sporolactobacillaceae</taxon>
        <taxon>Scopulibacillus</taxon>
    </lineage>
</organism>
<dbReference type="InterPro" id="IPR036264">
    <property type="entry name" value="Bact_exopeptidase_dim_dom"/>
</dbReference>
<dbReference type="Gene3D" id="3.30.70.360">
    <property type="match status" value="1"/>
</dbReference>
<proteinExistence type="predicted"/>
<evidence type="ECO:0000313" key="2">
    <source>
        <dbReference type="EMBL" id="MFC7392858.1"/>
    </source>
</evidence>